<dbReference type="Gene3D" id="3.30.1330.90">
    <property type="entry name" value="D-3-phosphoglycerate dehydrogenase, domain 3"/>
    <property type="match status" value="1"/>
</dbReference>
<dbReference type="NCBIfam" id="TIGR00720">
    <property type="entry name" value="sda_mono"/>
    <property type="match status" value="1"/>
</dbReference>
<organism evidence="14 15">
    <name type="scientific">Nitratidesulfovibrio liaohensis</name>
    <dbReference type="NCBI Taxonomy" id="2604158"/>
    <lineage>
        <taxon>Bacteria</taxon>
        <taxon>Pseudomonadati</taxon>
        <taxon>Thermodesulfobacteriota</taxon>
        <taxon>Desulfovibrionia</taxon>
        <taxon>Desulfovibrionales</taxon>
        <taxon>Desulfovibrionaceae</taxon>
        <taxon>Nitratidesulfovibrio</taxon>
    </lineage>
</organism>
<accession>A0ABY9R274</accession>
<evidence type="ECO:0000259" key="13">
    <source>
        <dbReference type="Pfam" id="PF03315"/>
    </source>
</evidence>
<evidence type="ECO:0000313" key="15">
    <source>
        <dbReference type="Proteomes" id="UP001180616"/>
    </source>
</evidence>
<dbReference type="InterPro" id="IPR004644">
    <property type="entry name" value="Fe-S_L-Ser_mono"/>
</dbReference>
<dbReference type="Pfam" id="PF03315">
    <property type="entry name" value="SDH_beta"/>
    <property type="match status" value="1"/>
</dbReference>
<evidence type="ECO:0000313" key="14">
    <source>
        <dbReference type="EMBL" id="WMW65539.1"/>
    </source>
</evidence>
<evidence type="ECO:0000256" key="7">
    <source>
        <dbReference type="ARBA" id="ARBA00023004"/>
    </source>
</evidence>
<dbReference type="InterPro" id="IPR005130">
    <property type="entry name" value="Ser_deHydtase-like_asu"/>
</dbReference>
<dbReference type="GO" id="GO:0003941">
    <property type="term" value="F:L-serine ammonia-lyase activity"/>
    <property type="evidence" value="ECO:0007669"/>
    <property type="project" value="UniProtKB-EC"/>
</dbReference>
<feature type="domain" description="Serine dehydratase-like alpha subunit" evidence="12">
    <location>
        <begin position="189"/>
        <end position="453"/>
    </location>
</feature>
<evidence type="ECO:0000259" key="12">
    <source>
        <dbReference type="Pfam" id="PF03313"/>
    </source>
</evidence>
<dbReference type="Proteomes" id="UP001180616">
    <property type="component" value="Chromosome"/>
</dbReference>
<comment type="catalytic activity">
    <reaction evidence="10 11">
        <text>L-serine = pyruvate + NH4(+)</text>
        <dbReference type="Rhea" id="RHEA:19169"/>
        <dbReference type="ChEBI" id="CHEBI:15361"/>
        <dbReference type="ChEBI" id="CHEBI:28938"/>
        <dbReference type="ChEBI" id="CHEBI:33384"/>
        <dbReference type="EC" id="4.3.1.17"/>
    </reaction>
</comment>
<keyword evidence="8 11" id="KW-0411">Iron-sulfur</keyword>
<dbReference type="EC" id="4.3.1.17" evidence="11"/>
<gene>
    <name evidence="14" type="ORF">KPS_000022</name>
</gene>
<dbReference type="EMBL" id="CP133659">
    <property type="protein sequence ID" value="WMW65539.1"/>
    <property type="molecule type" value="Genomic_DNA"/>
</dbReference>
<evidence type="ECO:0000256" key="9">
    <source>
        <dbReference type="ARBA" id="ARBA00023239"/>
    </source>
</evidence>
<dbReference type="PANTHER" id="PTHR30182">
    <property type="entry name" value="L-SERINE DEHYDRATASE"/>
    <property type="match status" value="1"/>
</dbReference>
<keyword evidence="7 11" id="KW-0408">Iron</keyword>
<keyword evidence="9 11" id="KW-0456">Lyase</keyword>
<dbReference type="RefSeq" id="WP_309541532.1">
    <property type="nucleotide sequence ID" value="NZ_CP133659.1"/>
</dbReference>
<proteinExistence type="inferred from homology"/>
<comment type="pathway">
    <text evidence="2">Carbohydrate biosynthesis; gluconeogenesis.</text>
</comment>
<dbReference type="InterPro" id="IPR029009">
    <property type="entry name" value="ASB_dom_sf"/>
</dbReference>
<name>A0ABY9R274_9BACT</name>
<evidence type="ECO:0000256" key="8">
    <source>
        <dbReference type="ARBA" id="ARBA00023014"/>
    </source>
</evidence>
<dbReference type="SUPFAM" id="SSF143548">
    <property type="entry name" value="Serine metabolism enzymes domain"/>
    <property type="match status" value="1"/>
</dbReference>
<evidence type="ECO:0000256" key="2">
    <source>
        <dbReference type="ARBA" id="ARBA00004742"/>
    </source>
</evidence>
<comment type="cofactor">
    <cofactor evidence="1 11">
        <name>[4Fe-4S] cluster</name>
        <dbReference type="ChEBI" id="CHEBI:49883"/>
    </cofactor>
</comment>
<dbReference type="Pfam" id="PF03313">
    <property type="entry name" value="SDH_alpha"/>
    <property type="match status" value="1"/>
</dbReference>
<evidence type="ECO:0000256" key="1">
    <source>
        <dbReference type="ARBA" id="ARBA00001966"/>
    </source>
</evidence>
<comment type="similarity">
    <text evidence="3 11">Belongs to the iron-sulfur dependent L-serine dehydratase family.</text>
</comment>
<keyword evidence="15" id="KW-1185">Reference proteome</keyword>
<dbReference type="InterPro" id="IPR005131">
    <property type="entry name" value="Ser_deHydtase_bsu"/>
</dbReference>
<keyword evidence="6 11" id="KW-0479">Metal-binding</keyword>
<reference evidence="14" key="1">
    <citation type="submission" date="2023-09" db="EMBL/GenBank/DDBJ databases">
        <authorList>
            <consortium name="CW5 consortium"/>
            <person name="Lu C.-W."/>
        </authorList>
    </citation>
    <scope>NUCLEOTIDE SEQUENCE</scope>
    <source>
        <strain evidence="14">KPS</strain>
    </source>
</reference>
<evidence type="ECO:0000256" key="11">
    <source>
        <dbReference type="RuleBase" id="RU366059"/>
    </source>
</evidence>
<keyword evidence="4 11" id="KW-0312">Gluconeogenesis</keyword>
<dbReference type="PANTHER" id="PTHR30182:SF1">
    <property type="entry name" value="L-SERINE DEHYDRATASE 1"/>
    <property type="match status" value="1"/>
</dbReference>
<feature type="domain" description="Serine dehydratase beta chain" evidence="13">
    <location>
        <begin position="11"/>
        <end position="163"/>
    </location>
</feature>
<protein>
    <recommendedName>
        <fullName evidence="11">L-serine dehydratase</fullName>
        <ecNumber evidence="11">4.3.1.17</ecNumber>
    </recommendedName>
</protein>
<evidence type="ECO:0000256" key="5">
    <source>
        <dbReference type="ARBA" id="ARBA00022485"/>
    </source>
</evidence>
<evidence type="ECO:0000256" key="6">
    <source>
        <dbReference type="ARBA" id="ARBA00022723"/>
    </source>
</evidence>
<evidence type="ECO:0000256" key="4">
    <source>
        <dbReference type="ARBA" id="ARBA00022432"/>
    </source>
</evidence>
<evidence type="ECO:0000256" key="10">
    <source>
        <dbReference type="ARBA" id="ARBA00049406"/>
    </source>
</evidence>
<dbReference type="InterPro" id="IPR051318">
    <property type="entry name" value="Fe-S_L-Ser"/>
</dbReference>
<evidence type="ECO:0000256" key="3">
    <source>
        <dbReference type="ARBA" id="ARBA00008636"/>
    </source>
</evidence>
<sequence length="459" mass="48015">MQPLVATIETSLFDMFEAGPGPSSSHTIGPMKAGHDFRTLCAALPPDVLARAADIRVRLFGSLSATGVGHGTTGAVLAGLLGHRPATCPPGLLESLPALPEGERTLRLGPAALVLAEGTVLRDAVQHAHPFSNTLVMELLDTHGTVLCEREYYSVGGGFIQWKGWQPEERGRPAHPYRSMAQLRARLVETGLTIHELILENEMAVTGMGRAAILDRLAAIIELMEASVRRGIEDGGPLPGTLGVHRKARVLLMRAQRLPNAVDSFLGRLNAYAFAAAEENAAGGVIVTAPTCGAAGVMPALLYAMRHDLAIGDRAVREGVLASAAVGFLAKHNAGIAGAEVGCQGEVGVASAMAAAMLAHARGNPVHVVENAAEIALEHHLGLTCDPVGGYVQIPCIERNAVGAVKAYNACLLATCEDPRHHRVTLDSVIAAMAEIGRDMNAKFKETSSGGLAVSVVEC</sequence>
<keyword evidence="5 11" id="KW-0004">4Fe-4S</keyword>